<feature type="transmembrane region" description="Helical" evidence="8">
    <location>
        <begin position="48"/>
        <end position="74"/>
    </location>
</feature>
<organism evidence="10 11">
    <name type="scientific">Methermicoccus shengliensis</name>
    <dbReference type="NCBI Taxonomy" id="660064"/>
    <lineage>
        <taxon>Archaea</taxon>
        <taxon>Methanobacteriati</taxon>
        <taxon>Methanobacteriota</taxon>
        <taxon>Stenosarchaea group</taxon>
        <taxon>Methanomicrobia</taxon>
        <taxon>Methanosarcinales</taxon>
        <taxon>Methermicoccaceae</taxon>
        <taxon>Methermicoccus</taxon>
    </lineage>
</organism>
<dbReference type="GO" id="GO:0033179">
    <property type="term" value="C:proton-transporting V-type ATPase, V0 domain"/>
    <property type="evidence" value="ECO:0007669"/>
    <property type="project" value="InterPro"/>
</dbReference>
<dbReference type="CDD" id="cd18181">
    <property type="entry name" value="ATP-synt_Vo_Ao_c_TtATPase_like"/>
    <property type="match status" value="1"/>
</dbReference>
<feature type="domain" description="V-ATPase proteolipid subunit C-like" evidence="9">
    <location>
        <begin position="13"/>
        <end position="72"/>
    </location>
</feature>
<evidence type="ECO:0000313" key="11">
    <source>
        <dbReference type="Proteomes" id="UP000600363"/>
    </source>
</evidence>
<dbReference type="InterPro" id="IPR035921">
    <property type="entry name" value="F/V-ATP_Csub_sf"/>
</dbReference>
<sequence length="78" mass="7931">MVAELTDWGMIAIGAGISMVGGCIGTGIAQGAIGSAGIGVVAEKPEKLGIVLFLMVIPETLLIFGFVVSLILLLRIFG</sequence>
<protein>
    <submittedName>
        <fullName evidence="10">ATPase</fullName>
    </submittedName>
</protein>
<accession>A0A832VML6</accession>
<keyword evidence="3" id="KW-0813">Transport</keyword>
<keyword evidence="4 8" id="KW-0812">Transmembrane</keyword>
<dbReference type="SUPFAM" id="SSF81333">
    <property type="entry name" value="F1F0 ATP synthase subunit C"/>
    <property type="match status" value="1"/>
</dbReference>
<name>A0A832VML6_9EURY</name>
<keyword evidence="6" id="KW-0406">Ion transport</keyword>
<comment type="caution">
    <text evidence="10">The sequence shown here is derived from an EMBL/GenBank/DDBJ whole genome shotgun (WGS) entry which is preliminary data.</text>
</comment>
<dbReference type="AlphaFoldDB" id="A0A832VML6"/>
<evidence type="ECO:0000256" key="6">
    <source>
        <dbReference type="ARBA" id="ARBA00023065"/>
    </source>
</evidence>
<evidence type="ECO:0000256" key="2">
    <source>
        <dbReference type="ARBA" id="ARBA00007296"/>
    </source>
</evidence>
<reference evidence="10" key="1">
    <citation type="journal article" date="2020" name="bioRxiv">
        <title>A rank-normalized archaeal taxonomy based on genome phylogeny resolves widespread incomplete and uneven classifications.</title>
        <authorList>
            <person name="Rinke C."/>
            <person name="Chuvochina M."/>
            <person name="Mussig A.J."/>
            <person name="Chaumeil P.-A."/>
            <person name="Waite D.W."/>
            <person name="Whitman W.B."/>
            <person name="Parks D.H."/>
            <person name="Hugenholtz P."/>
        </authorList>
    </citation>
    <scope>NUCLEOTIDE SEQUENCE</scope>
    <source>
        <strain evidence="10">UBA12518</strain>
    </source>
</reference>
<dbReference type="RefSeq" id="WP_276624159.1">
    <property type="nucleotide sequence ID" value="NZ_DUIH01000009.1"/>
</dbReference>
<evidence type="ECO:0000259" key="9">
    <source>
        <dbReference type="Pfam" id="PF00137"/>
    </source>
</evidence>
<dbReference type="Pfam" id="PF00137">
    <property type="entry name" value="ATP-synt_C"/>
    <property type="match status" value="1"/>
</dbReference>
<comment type="subcellular location">
    <subcellularLocation>
        <location evidence="1">Membrane</location>
        <topology evidence="1">Multi-pass membrane protein</topology>
    </subcellularLocation>
</comment>
<keyword evidence="7 8" id="KW-0472">Membrane</keyword>
<evidence type="ECO:0000256" key="4">
    <source>
        <dbReference type="ARBA" id="ARBA00022692"/>
    </source>
</evidence>
<proteinExistence type="inferred from homology"/>
<dbReference type="PRINTS" id="PR00122">
    <property type="entry name" value="VACATPASE"/>
</dbReference>
<comment type="similarity">
    <text evidence="2">Belongs to the V-ATPase proteolipid subunit family.</text>
</comment>
<dbReference type="Gene3D" id="1.20.120.610">
    <property type="entry name" value="lithium bound rotor ring of v- atpase"/>
    <property type="match status" value="1"/>
</dbReference>
<gene>
    <name evidence="10" type="ORF">HA299_02035</name>
</gene>
<dbReference type="InterPro" id="IPR000245">
    <property type="entry name" value="ATPase_proteolipid_csu"/>
</dbReference>
<dbReference type="EMBL" id="DUIH01000009">
    <property type="protein sequence ID" value="HIH69391.1"/>
    <property type="molecule type" value="Genomic_DNA"/>
</dbReference>
<feature type="transmembrane region" description="Helical" evidence="8">
    <location>
        <begin position="12"/>
        <end position="42"/>
    </location>
</feature>
<dbReference type="InterPro" id="IPR002379">
    <property type="entry name" value="ATPase_proteolipid_c-like_dom"/>
</dbReference>
<evidence type="ECO:0000313" key="10">
    <source>
        <dbReference type="EMBL" id="HIH69391.1"/>
    </source>
</evidence>
<keyword evidence="5 8" id="KW-1133">Transmembrane helix</keyword>
<evidence type="ECO:0000256" key="7">
    <source>
        <dbReference type="ARBA" id="ARBA00023136"/>
    </source>
</evidence>
<evidence type="ECO:0000256" key="8">
    <source>
        <dbReference type="SAM" id="Phobius"/>
    </source>
</evidence>
<evidence type="ECO:0000256" key="3">
    <source>
        <dbReference type="ARBA" id="ARBA00022448"/>
    </source>
</evidence>
<dbReference type="Proteomes" id="UP000600363">
    <property type="component" value="Unassembled WGS sequence"/>
</dbReference>
<evidence type="ECO:0000256" key="1">
    <source>
        <dbReference type="ARBA" id="ARBA00004141"/>
    </source>
</evidence>
<dbReference type="GO" id="GO:0046961">
    <property type="term" value="F:proton-transporting ATPase activity, rotational mechanism"/>
    <property type="evidence" value="ECO:0007669"/>
    <property type="project" value="InterPro"/>
</dbReference>
<evidence type="ECO:0000256" key="5">
    <source>
        <dbReference type="ARBA" id="ARBA00022989"/>
    </source>
</evidence>